<dbReference type="InterPro" id="IPR017520">
    <property type="entry name" value="CHP03086"/>
</dbReference>
<dbReference type="EMBL" id="BMRB01000003">
    <property type="protein sequence ID" value="GGS41039.1"/>
    <property type="molecule type" value="Genomic_DNA"/>
</dbReference>
<dbReference type="AlphaFoldDB" id="A0A918LFT4"/>
<sequence>MEQDLMAKVASAAVDIARNIKPSQYDLPTPCAEYDVRALINHFTHWSAIVLERTARKLPPPTDGSEDESTDYAAKPDWPDFFATHVDRSIAAWAEPGAWEGETVMASSPMPARTIGTMMTAELALHGWDLAAATGQAYTLPDDVAADLLRTVESMADMARQWGAFGPEVGVPADAPALDRALALSGRDPGWRP</sequence>
<comment type="caution">
    <text evidence="2">The sequence shown here is derived from an EMBL/GenBank/DDBJ whole genome shotgun (WGS) entry which is preliminary data.</text>
</comment>
<dbReference type="SUPFAM" id="SSF109854">
    <property type="entry name" value="DinB/YfiT-like putative metalloenzymes"/>
    <property type="match status" value="1"/>
</dbReference>
<evidence type="ECO:0000313" key="2">
    <source>
        <dbReference type="EMBL" id="GGS41039.1"/>
    </source>
</evidence>
<dbReference type="InterPro" id="IPR034660">
    <property type="entry name" value="DinB/YfiT-like"/>
</dbReference>
<organism evidence="2 3">
    <name type="scientific">Actinokineospora fastidiosa</name>
    <dbReference type="NCBI Taxonomy" id="1816"/>
    <lineage>
        <taxon>Bacteria</taxon>
        <taxon>Bacillati</taxon>
        <taxon>Actinomycetota</taxon>
        <taxon>Actinomycetes</taxon>
        <taxon>Pseudonocardiales</taxon>
        <taxon>Pseudonocardiaceae</taxon>
        <taxon>Actinokineospora</taxon>
    </lineage>
</organism>
<dbReference type="GO" id="GO:0046872">
    <property type="term" value="F:metal ion binding"/>
    <property type="evidence" value="ECO:0007669"/>
    <property type="project" value="InterPro"/>
</dbReference>
<keyword evidence="3" id="KW-1185">Reference proteome</keyword>
<reference evidence="2" key="2">
    <citation type="submission" date="2020-09" db="EMBL/GenBank/DDBJ databases">
        <authorList>
            <person name="Sun Q."/>
            <person name="Ohkuma M."/>
        </authorList>
    </citation>
    <scope>NUCLEOTIDE SEQUENCE</scope>
    <source>
        <strain evidence="2">JCM 3276</strain>
    </source>
</reference>
<dbReference type="Pfam" id="PF11716">
    <property type="entry name" value="MDMPI_N"/>
    <property type="match status" value="1"/>
</dbReference>
<proteinExistence type="predicted"/>
<gene>
    <name evidence="2" type="ORF">GCM10010171_39540</name>
</gene>
<dbReference type="InterPro" id="IPR024344">
    <property type="entry name" value="MDMPI_metal-binding"/>
</dbReference>
<accession>A0A918LFT4</accession>
<dbReference type="RefSeq" id="WP_189212014.1">
    <property type="nucleotide sequence ID" value="NZ_BMRB01000003.1"/>
</dbReference>
<dbReference type="InterPro" id="IPR017517">
    <property type="entry name" value="Maleyloyr_isom"/>
</dbReference>
<protein>
    <submittedName>
        <fullName evidence="2">TIGR03086 family protein</fullName>
    </submittedName>
</protein>
<dbReference type="Gene3D" id="1.20.120.450">
    <property type="entry name" value="dinb family like domain"/>
    <property type="match status" value="1"/>
</dbReference>
<dbReference type="Proteomes" id="UP000660680">
    <property type="component" value="Unassembled WGS sequence"/>
</dbReference>
<feature type="domain" description="Mycothiol-dependent maleylpyruvate isomerase metal-binding" evidence="1">
    <location>
        <begin position="11"/>
        <end position="131"/>
    </location>
</feature>
<dbReference type="NCBIfam" id="TIGR03086">
    <property type="entry name" value="TIGR03086 family metal-binding protein"/>
    <property type="match status" value="1"/>
</dbReference>
<reference evidence="2" key="1">
    <citation type="journal article" date="2014" name="Int. J. Syst. Evol. Microbiol.">
        <title>Complete genome sequence of Corynebacterium casei LMG S-19264T (=DSM 44701T), isolated from a smear-ripened cheese.</title>
        <authorList>
            <consortium name="US DOE Joint Genome Institute (JGI-PGF)"/>
            <person name="Walter F."/>
            <person name="Albersmeier A."/>
            <person name="Kalinowski J."/>
            <person name="Ruckert C."/>
        </authorList>
    </citation>
    <scope>NUCLEOTIDE SEQUENCE</scope>
    <source>
        <strain evidence="2">JCM 3276</strain>
    </source>
</reference>
<evidence type="ECO:0000313" key="3">
    <source>
        <dbReference type="Proteomes" id="UP000660680"/>
    </source>
</evidence>
<dbReference type="NCBIfam" id="TIGR03083">
    <property type="entry name" value="maleylpyruvate isomerase family mycothiol-dependent enzyme"/>
    <property type="match status" value="1"/>
</dbReference>
<name>A0A918LFT4_9PSEU</name>
<evidence type="ECO:0000259" key="1">
    <source>
        <dbReference type="Pfam" id="PF11716"/>
    </source>
</evidence>